<dbReference type="CDD" id="cd05254">
    <property type="entry name" value="dTDP_HR_like_SDR_e"/>
    <property type="match status" value="1"/>
</dbReference>
<dbReference type="AlphaFoldDB" id="A0A974PEA2"/>
<dbReference type="GO" id="GO:0005829">
    <property type="term" value="C:cytosol"/>
    <property type="evidence" value="ECO:0007669"/>
    <property type="project" value="TreeGrafter"/>
</dbReference>
<dbReference type="EMBL" id="CP068595">
    <property type="protein sequence ID" value="QQZ62206.1"/>
    <property type="molecule type" value="Genomic_DNA"/>
</dbReference>
<evidence type="ECO:0000259" key="3">
    <source>
        <dbReference type="Pfam" id="PF04321"/>
    </source>
</evidence>
<dbReference type="PANTHER" id="PTHR10491:SF4">
    <property type="entry name" value="METHIONINE ADENOSYLTRANSFERASE 2 SUBUNIT BETA"/>
    <property type="match status" value="1"/>
</dbReference>
<dbReference type="GO" id="GO:0019305">
    <property type="term" value="P:dTDP-rhamnose biosynthetic process"/>
    <property type="evidence" value="ECO:0007669"/>
    <property type="project" value="TreeGrafter"/>
</dbReference>
<name>A0A974PEA2_9BACL</name>
<dbReference type="Pfam" id="PF04321">
    <property type="entry name" value="RmlD_sub_bind"/>
    <property type="match status" value="1"/>
</dbReference>
<evidence type="ECO:0000256" key="1">
    <source>
        <dbReference type="ARBA" id="ARBA00010944"/>
    </source>
</evidence>
<comment type="function">
    <text evidence="2">Catalyzes the reduction of dTDP-6-deoxy-L-lyxo-4-hexulose to yield dTDP-L-rhamnose.</text>
</comment>
<dbReference type="RefSeq" id="WP_039832473.1">
    <property type="nucleotide sequence ID" value="NZ_CP068595.1"/>
</dbReference>
<protein>
    <recommendedName>
        <fullName evidence="2">dTDP-4-dehydrorhamnose reductase</fullName>
        <ecNumber evidence="2">1.1.1.133</ecNumber>
    </recommendedName>
</protein>
<dbReference type="Proteomes" id="UP000595841">
    <property type="component" value="Chromosome"/>
</dbReference>
<sequence>MRILVLGAGGMAGHIATISLLEKGHEVIGFAKNNLSYCDTLLGDALNKETLKAVISSDLFDAVINCIGVLNKEVDEHLSNGIFLNSYLPHFVADILKETKTKFVHLSTDCVFSGRIGGYLEDSFKDSDSFYGRSKSLGEINDSKNLTIRTSIIGPDIKENGTGLLNWFLKQKDPVNGFASAIWTGVSTITLAQAIEHALVHNLSGLYHLVNNETISKYKLLQLFNRYLKKEQIDIIESDSLQVDKSLINTRTDFNFRVPSYEQMIKGTKEWIDAHKELYPHYF</sequence>
<feature type="domain" description="RmlD-like substrate binding" evidence="3">
    <location>
        <begin position="1"/>
        <end position="230"/>
    </location>
</feature>
<dbReference type="GO" id="GO:0008831">
    <property type="term" value="F:dTDP-4-dehydrorhamnose reductase activity"/>
    <property type="evidence" value="ECO:0007669"/>
    <property type="project" value="UniProtKB-EC"/>
</dbReference>
<proteinExistence type="inferred from homology"/>
<comment type="similarity">
    <text evidence="1 2">Belongs to the dTDP-4-dehydrorhamnose reductase family.</text>
</comment>
<dbReference type="KEGG" id="pson:JI735_06100"/>
<evidence type="ECO:0000313" key="5">
    <source>
        <dbReference type="Proteomes" id="UP000595841"/>
    </source>
</evidence>
<keyword evidence="2" id="KW-0560">Oxidoreductase</keyword>
<dbReference type="InterPro" id="IPR036291">
    <property type="entry name" value="NAD(P)-bd_dom_sf"/>
</dbReference>
<dbReference type="InterPro" id="IPR005913">
    <property type="entry name" value="dTDP_dehydrorham_reduct"/>
</dbReference>
<dbReference type="SUPFAM" id="SSF51735">
    <property type="entry name" value="NAD(P)-binding Rossmann-fold domains"/>
    <property type="match status" value="1"/>
</dbReference>
<reference evidence="4 5" key="1">
    <citation type="submission" date="2021-01" db="EMBL/GenBank/DDBJ databases">
        <title>Whole genome sequence of Paenibacillus sonchi LMG 24727 for comparative genomics.</title>
        <authorList>
            <person name="Lee G."/>
            <person name="Kim M.-J."/>
            <person name="Lim K."/>
            <person name="Shin J.-H."/>
        </authorList>
    </citation>
    <scope>NUCLEOTIDE SEQUENCE [LARGE SCALE GENOMIC DNA]</scope>
    <source>
        <strain evidence="4 5">LMG 24727</strain>
    </source>
</reference>
<dbReference type="Gene3D" id="3.40.50.720">
    <property type="entry name" value="NAD(P)-binding Rossmann-like Domain"/>
    <property type="match status" value="1"/>
</dbReference>
<organism evidence="4 5">
    <name type="scientific">Paenibacillus sonchi</name>
    <dbReference type="NCBI Taxonomy" id="373687"/>
    <lineage>
        <taxon>Bacteria</taxon>
        <taxon>Bacillati</taxon>
        <taxon>Bacillota</taxon>
        <taxon>Bacilli</taxon>
        <taxon>Bacillales</taxon>
        <taxon>Paenibacillaceae</taxon>
        <taxon>Paenibacillus</taxon>
        <taxon>Paenibacillus sonchi group</taxon>
    </lineage>
</organism>
<dbReference type="EC" id="1.1.1.133" evidence="2"/>
<keyword evidence="5" id="KW-1185">Reference proteome</keyword>
<comment type="pathway">
    <text evidence="2">Carbohydrate biosynthesis; dTDP-L-rhamnose biosynthesis.</text>
</comment>
<gene>
    <name evidence="4" type="ORF">JI735_06100</name>
</gene>
<dbReference type="PANTHER" id="PTHR10491">
    <property type="entry name" value="DTDP-4-DEHYDRORHAMNOSE REDUCTASE"/>
    <property type="match status" value="1"/>
</dbReference>
<evidence type="ECO:0000256" key="2">
    <source>
        <dbReference type="RuleBase" id="RU364082"/>
    </source>
</evidence>
<accession>A0A974PEA2</accession>
<dbReference type="InterPro" id="IPR029903">
    <property type="entry name" value="RmlD-like-bd"/>
</dbReference>
<keyword evidence="2" id="KW-0521">NADP</keyword>
<evidence type="ECO:0000313" key="4">
    <source>
        <dbReference type="EMBL" id="QQZ62206.1"/>
    </source>
</evidence>